<dbReference type="CDD" id="cd07814">
    <property type="entry name" value="SRPBCC_CalC_Aha1-like"/>
    <property type="match status" value="1"/>
</dbReference>
<organism evidence="3 4">
    <name type="scientific">Pontivivens ytuae</name>
    <dbReference type="NCBI Taxonomy" id="2789856"/>
    <lineage>
        <taxon>Bacteria</taxon>
        <taxon>Pseudomonadati</taxon>
        <taxon>Pseudomonadota</taxon>
        <taxon>Alphaproteobacteria</taxon>
        <taxon>Rhodobacterales</taxon>
        <taxon>Paracoccaceae</taxon>
        <taxon>Pontivivens</taxon>
    </lineage>
</organism>
<dbReference type="InterPro" id="IPR023393">
    <property type="entry name" value="START-like_dom_sf"/>
</dbReference>
<dbReference type="KEGG" id="poz:I0K15_08285"/>
<dbReference type="RefSeq" id="WP_196104972.1">
    <property type="nucleotide sequence ID" value="NZ_CP064942.1"/>
</dbReference>
<dbReference type="Gene3D" id="3.30.530.20">
    <property type="match status" value="1"/>
</dbReference>
<dbReference type="Proteomes" id="UP000594800">
    <property type="component" value="Chromosome"/>
</dbReference>
<keyword evidence="4" id="KW-1185">Reference proteome</keyword>
<dbReference type="Pfam" id="PF08327">
    <property type="entry name" value="AHSA1"/>
    <property type="match status" value="1"/>
</dbReference>
<comment type="similarity">
    <text evidence="1">Belongs to the AHA1 family.</text>
</comment>
<dbReference type="InterPro" id="IPR013538">
    <property type="entry name" value="ASHA1/2-like_C"/>
</dbReference>
<name>A0A7S9LVY1_9RHOB</name>
<dbReference type="EMBL" id="CP064942">
    <property type="protein sequence ID" value="QPH55710.1"/>
    <property type="molecule type" value="Genomic_DNA"/>
</dbReference>
<evidence type="ECO:0000313" key="3">
    <source>
        <dbReference type="EMBL" id="QPH55710.1"/>
    </source>
</evidence>
<sequence length="150" mass="17325">MKTLEIERYVARPPEVCFALWTDPEKLALWWGPRDEQGRPFRTGSVDWTAEVGSPWRIEMFSPSGTRFEQAGEMLEVSAPDLLRFSFRWVEGGVPGPEMEIRIRFVAEEGGTRMYFQQTGLVTEHARAEHHTGWQECFDRWTDAAQDMAA</sequence>
<proteinExistence type="inferred from homology"/>
<reference evidence="3 4" key="1">
    <citation type="submission" date="2020-11" db="EMBL/GenBank/DDBJ databases">
        <title>Description of Pontivivens ytuae sp. nov. isolated from deep sea sediment of Mariana Trench.</title>
        <authorList>
            <person name="Wang Z."/>
            <person name="Sun Q.-L."/>
            <person name="Xu X.-D."/>
            <person name="Tang Y.-Z."/>
            <person name="Zhang J."/>
        </authorList>
    </citation>
    <scope>NUCLEOTIDE SEQUENCE [LARGE SCALE GENOMIC DNA]</scope>
    <source>
        <strain evidence="3 4">MT2928</strain>
    </source>
</reference>
<evidence type="ECO:0000259" key="2">
    <source>
        <dbReference type="Pfam" id="PF08327"/>
    </source>
</evidence>
<evidence type="ECO:0000256" key="1">
    <source>
        <dbReference type="ARBA" id="ARBA00006817"/>
    </source>
</evidence>
<accession>A0A7S9LVY1</accession>
<dbReference type="AlphaFoldDB" id="A0A7S9LVY1"/>
<dbReference type="SUPFAM" id="SSF55961">
    <property type="entry name" value="Bet v1-like"/>
    <property type="match status" value="1"/>
</dbReference>
<gene>
    <name evidence="3" type="ORF">I0K15_08285</name>
</gene>
<feature type="domain" description="Activator of Hsp90 ATPase homologue 1/2-like C-terminal" evidence="2">
    <location>
        <begin position="13"/>
        <end position="140"/>
    </location>
</feature>
<protein>
    <submittedName>
        <fullName evidence="3">SRPBCC domain-containing protein</fullName>
    </submittedName>
</protein>
<evidence type="ECO:0000313" key="4">
    <source>
        <dbReference type="Proteomes" id="UP000594800"/>
    </source>
</evidence>